<proteinExistence type="predicted"/>
<keyword evidence="3" id="KW-1185">Reference proteome</keyword>
<feature type="region of interest" description="Disordered" evidence="1">
    <location>
        <begin position="1"/>
        <end position="36"/>
    </location>
</feature>
<name>A0ABV4EJM3_BREEP</name>
<accession>A0ABV4EJM3</accession>
<protein>
    <submittedName>
        <fullName evidence="2">Uncharacterized protein</fullName>
    </submittedName>
</protein>
<evidence type="ECO:0000256" key="1">
    <source>
        <dbReference type="SAM" id="MobiDB-lite"/>
    </source>
</evidence>
<sequence>MTAGRSREKISVPAGPIPRASIRPEPRSPPDPPPPSAPPTLIVWIFVSTGYYEVVGQADPDLEIAGIGGIITGEDEIEGLPRLGAIADDITDDLRNILGGEHGRVGRLDEDAVVRSHRHGRSQLLDRLGGTESERRDRPTGLGRGLDRELDGALLVRGHGVAEPGFVDPAAGGIKGDGTGDIGDAFDADEDVHGYLRMHSLSGSNSGVESTDATVTG</sequence>
<evidence type="ECO:0000313" key="3">
    <source>
        <dbReference type="Proteomes" id="UP001565435"/>
    </source>
</evidence>
<feature type="compositionally biased region" description="Basic and acidic residues" evidence="1">
    <location>
        <begin position="132"/>
        <end position="146"/>
    </location>
</feature>
<reference evidence="2 3" key="1">
    <citation type="submission" date="2024-07" db="EMBL/GenBank/DDBJ databases">
        <title>Mealworm larvae gut microbial communities from Newark, Delaware, USA.</title>
        <authorList>
            <person name="Blenner M."/>
        </authorList>
    </citation>
    <scope>NUCLEOTIDE SEQUENCE [LARGE SCALE GENOMIC DNA]</scope>
    <source>
        <strain evidence="2 3">UD i117</strain>
    </source>
</reference>
<comment type="caution">
    <text evidence="2">The sequence shown here is derived from an EMBL/GenBank/DDBJ whole genome shotgun (WGS) entry which is preliminary data.</text>
</comment>
<dbReference type="EMBL" id="JBGBYS010000008">
    <property type="protein sequence ID" value="MEY9258740.1"/>
    <property type="molecule type" value="Genomic_DNA"/>
</dbReference>
<gene>
    <name evidence="2" type="ORF">ABH903_001762</name>
</gene>
<feature type="region of interest" description="Disordered" evidence="1">
    <location>
        <begin position="119"/>
        <end position="146"/>
    </location>
</feature>
<evidence type="ECO:0000313" key="2">
    <source>
        <dbReference type="EMBL" id="MEY9258740.1"/>
    </source>
</evidence>
<dbReference type="Proteomes" id="UP001565435">
    <property type="component" value="Unassembled WGS sequence"/>
</dbReference>
<feature type="compositionally biased region" description="Basic and acidic residues" evidence="1">
    <location>
        <begin position="1"/>
        <end position="10"/>
    </location>
</feature>
<organism evidence="2 3">
    <name type="scientific">Brevibacterium epidermidis</name>
    <dbReference type="NCBI Taxonomy" id="1698"/>
    <lineage>
        <taxon>Bacteria</taxon>
        <taxon>Bacillati</taxon>
        <taxon>Actinomycetota</taxon>
        <taxon>Actinomycetes</taxon>
        <taxon>Micrococcales</taxon>
        <taxon>Brevibacteriaceae</taxon>
        <taxon>Brevibacterium</taxon>
    </lineage>
</organism>